<sequence length="126" mass="14191">MRLEKGLSDIWEGSRNSPNFSDLVIWNMYPEKGIGRQTGYPILPRQDTRYSLRGGAKELGREICTKIPSTRLRDFVTNTIKIAITSSLTDSPLDAQSSGTTYPIAHSINYDRFSHMHFLVVAATKN</sequence>
<dbReference type="AlphaFoldDB" id="A0AAV3R945"/>
<proteinExistence type="predicted"/>
<keyword evidence="2" id="KW-1185">Reference proteome</keyword>
<name>A0AAV3R945_LITER</name>
<reference evidence="1 2" key="1">
    <citation type="submission" date="2024-01" db="EMBL/GenBank/DDBJ databases">
        <title>The complete chloroplast genome sequence of Lithospermum erythrorhizon: insights into the phylogenetic relationship among Boraginaceae species and the maternal lineages of purple gromwells.</title>
        <authorList>
            <person name="Okada T."/>
            <person name="Watanabe K."/>
        </authorList>
    </citation>
    <scope>NUCLEOTIDE SEQUENCE [LARGE SCALE GENOMIC DNA]</scope>
</reference>
<comment type="caution">
    <text evidence="1">The sequence shown here is derived from an EMBL/GenBank/DDBJ whole genome shotgun (WGS) entry which is preliminary data.</text>
</comment>
<evidence type="ECO:0000313" key="2">
    <source>
        <dbReference type="Proteomes" id="UP001454036"/>
    </source>
</evidence>
<gene>
    <name evidence="1" type="ORF">LIER_41034</name>
</gene>
<evidence type="ECO:0000313" key="1">
    <source>
        <dbReference type="EMBL" id="GAA0170847.1"/>
    </source>
</evidence>
<organism evidence="1 2">
    <name type="scientific">Lithospermum erythrorhizon</name>
    <name type="common">Purple gromwell</name>
    <name type="synonym">Lithospermum officinale var. erythrorhizon</name>
    <dbReference type="NCBI Taxonomy" id="34254"/>
    <lineage>
        <taxon>Eukaryota</taxon>
        <taxon>Viridiplantae</taxon>
        <taxon>Streptophyta</taxon>
        <taxon>Embryophyta</taxon>
        <taxon>Tracheophyta</taxon>
        <taxon>Spermatophyta</taxon>
        <taxon>Magnoliopsida</taxon>
        <taxon>eudicotyledons</taxon>
        <taxon>Gunneridae</taxon>
        <taxon>Pentapetalae</taxon>
        <taxon>asterids</taxon>
        <taxon>lamiids</taxon>
        <taxon>Boraginales</taxon>
        <taxon>Boraginaceae</taxon>
        <taxon>Boraginoideae</taxon>
        <taxon>Lithospermeae</taxon>
        <taxon>Lithospermum</taxon>
    </lineage>
</organism>
<dbReference type="EMBL" id="BAABME010024771">
    <property type="protein sequence ID" value="GAA0170847.1"/>
    <property type="molecule type" value="Genomic_DNA"/>
</dbReference>
<dbReference type="Proteomes" id="UP001454036">
    <property type="component" value="Unassembled WGS sequence"/>
</dbReference>
<protein>
    <submittedName>
        <fullName evidence="1">Uncharacterized protein</fullName>
    </submittedName>
</protein>
<accession>A0AAV3R945</accession>